<reference evidence="1 2" key="1">
    <citation type="journal article" date="2018" name="Environ. Microbiol.">
        <title>Novel energy conservation strategies and behaviour of Pelotomaculum schinkii driving syntrophic propionate catabolism.</title>
        <authorList>
            <person name="Hidalgo-Ahumada C.A.P."/>
            <person name="Nobu M.K."/>
            <person name="Narihiro T."/>
            <person name="Tamaki H."/>
            <person name="Liu W.T."/>
            <person name="Kamagata Y."/>
            <person name="Stams A.J.M."/>
            <person name="Imachi H."/>
            <person name="Sousa D.Z."/>
        </authorList>
    </citation>
    <scope>NUCLEOTIDE SEQUENCE [LARGE SCALE GENOMIC DNA]</scope>
    <source>
        <strain evidence="1 2">HH</strain>
    </source>
</reference>
<keyword evidence="2" id="KW-1185">Reference proteome</keyword>
<sequence length="362" mass="42071">MQYADCAMAELEELQKKYKDVLVKAKDSITQSRSSAAVDEIGVFWFENKKFVEFILAQYFAPYSTYVFTAVTMMDINDNEHYPFSVLGLHHVYDDPLYKYINIANQIENPKFDEELQQHISNAIEDNIRIIDSCSGIISVLPVRYFANQSSDLAYRAAKQAFFSMFSDKTDQKTYKDNYITIEDVVAGLAPHAKDTIIFDTYDEENLDLQSRFLKYKQNTVLPISKDMNDAQIFQFAMQGYFYQAFETLLMCAENRLIPYIRFDAAFHYMHMLSGNLGNSPESLDMIYKGIVAHVHHNIFDKERFTKLKFREYHTVMQESNYDARLFESLEKQGVNKRTPSVKAIAETSEAILESILLKYKI</sequence>
<evidence type="ECO:0000313" key="1">
    <source>
        <dbReference type="EMBL" id="TEB05580.1"/>
    </source>
</evidence>
<dbReference type="Proteomes" id="UP000298324">
    <property type="component" value="Unassembled WGS sequence"/>
</dbReference>
<name>A0A4Y7RAA1_9FIRM</name>
<proteinExistence type="predicted"/>
<evidence type="ECO:0000313" key="2">
    <source>
        <dbReference type="Proteomes" id="UP000298324"/>
    </source>
</evidence>
<gene>
    <name evidence="1" type="ORF">Psch_02621</name>
</gene>
<protein>
    <submittedName>
        <fullName evidence="1">Uncharacterized protein</fullName>
    </submittedName>
</protein>
<dbReference type="EMBL" id="QFGA01000002">
    <property type="protein sequence ID" value="TEB05580.1"/>
    <property type="molecule type" value="Genomic_DNA"/>
</dbReference>
<dbReference type="RefSeq" id="WP_190240577.1">
    <property type="nucleotide sequence ID" value="NZ_QFGA01000002.1"/>
</dbReference>
<organism evidence="1 2">
    <name type="scientific">Pelotomaculum schinkii</name>
    <dbReference type="NCBI Taxonomy" id="78350"/>
    <lineage>
        <taxon>Bacteria</taxon>
        <taxon>Bacillati</taxon>
        <taxon>Bacillota</taxon>
        <taxon>Clostridia</taxon>
        <taxon>Eubacteriales</taxon>
        <taxon>Desulfotomaculaceae</taxon>
        <taxon>Pelotomaculum</taxon>
    </lineage>
</organism>
<accession>A0A4Y7RAA1</accession>
<comment type="caution">
    <text evidence="1">The sequence shown here is derived from an EMBL/GenBank/DDBJ whole genome shotgun (WGS) entry which is preliminary data.</text>
</comment>
<dbReference type="AlphaFoldDB" id="A0A4Y7RAA1"/>